<evidence type="ECO:0000256" key="1">
    <source>
        <dbReference type="SAM" id="MobiDB-lite"/>
    </source>
</evidence>
<sequence length="290" mass="28879">MVLDNTANTSGVGQKPPVGQRVAGEIKELVGKATNNPAKVVEGIAQKTGQDTMATTGTTGIHPTHIGGNNGGVTGHGVGSHPTHLHDNAGVTGGGVGSHATHLNDSAGVTGSGIGSHATHLNDNAGVTGGGVGSHSTHTNDNPAGYGGVGTHTNALGSEYPIDNTNTNTHTHTGPGNTFGTTGYGAGVGTYPGGVGHQQTEGVNSGTGTGKHHDLNPLHHVGNAHHPNHATHNHRDHVDNPGLPQGDHVKVHGNTPGGGEIGQTKVAVVSSDTMDDLIAGIANRNAPPRT</sequence>
<feature type="region of interest" description="Disordered" evidence="1">
    <location>
        <begin position="216"/>
        <end position="262"/>
    </location>
</feature>
<reference evidence="2 3" key="1">
    <citation type="submission" date="2016-07" db="EMBL/GenBank/DDBJ databases">
        <title>Pervasive Adenine N6-methylation of Active Genes in Fungi.</title>
        <authorList>
            <consortium name="DOE Joint Genome Institute"/>
            <person name="Mondo S.J."/>
            <person name="Dannebaum R.O."/>
            <person name="Kuo R.C."/>
            <person name="Labutti K."/>
            <person name="Haridas S."/>
            <person name="Kuo A."/>
            <person name="Salamov A."/>
            <person name="Ahrendt S.R."/>
            <person name="Lipzen A."/>
            <person name="Sullivan W."/>
            <person name="Andreopoulos W.B."/>
            <person name="Clum A."/>
            <person name="Lindquist E."/>
            <person name="Daum C."/>
            <person name="Ramamoorthy G.K."/>
            <person name="Gryganskyi A."/>
            <person name="Culley D."/>
            <person name="Magnuson J.K."/>
            <person name="James T.Y."/>
            <person name="O'Malley M.A."/>
            <person name="Stajich J.E."/>
            <person name="Spatafora J.W."/>
            <person name="Visel A."/>
            <person name="Grigoriev I.V."/>
        </authorList>
    </citation>
    <scope>NUCLEOTIDE SEQUENCE [LARGE SCALE GENOMIC DNA]</scope>
    <source>
        <strain evidence="2 3">68-887.2</strain>
    </source>
</reference>
<evidence type="ECO:0000313" key="3">
    <source>
        <dbReference type="Proteomes" id="UP000193986"/>
    </source>
</evidence>
<protein>
    <submittedName>
        <fullName evidence="2">Uncharacterized protein</fullName>
    </submittedName>
</protein>
<organism evidence="2 3">
    <name type="scientific">Naematelia encephala</name>
    <dbReference type="NCBI Taxonomy" id="71784"/>
    <lineage>
        <taxon>Eukaryota</taxon>
        <taxon>Fungi</taxon>
        <taxon>Dikarya</taxon>
        <taxon>Basidiomycota</taxon>
        <taxon>Agaricomycotina</taxon>
        <taxon>Tremellomycetes</taxon>
        <taxon>Tremellales</taxon>
        <taxon>Naemateliaceae</taxon>
        <taxon>Naematelia</taxon>
    </lineage>
</organism>
<dbReference type="AlphaFoldDB" id="A0A1Y2BAV4"/>
<feature type="compositionally biased region" description="Basic residues" evidence="1">
    <location>
        <begin position="222"/>
        <end position="235"/>
    </location>
</feature>
<proteinExistence type="predicted"/>
<dbReference type="InParanoid" id="A0A1Y2BAV4"/>
<comment type="caution">
    <text evidence="2">The sequence shown here is derived from an EMBL/GenBank/DDBJ whole genome shotgun (WGS) entry which is preliminary data.</text>
</comment>
<dbReference type="EMBL" id="MCFC01000013">
    <property type="protein sequence ID" value="ORY31836.1"/>
    <property type="molecule type" value="Genomic_DNA"/>
</dbReference>
<dbReference type="OrthoDB" id="2538044at2759"/>
<name>A0A1Y2BAV4_9TREE</name>
<accession>A0A1Y2BAV4</accession>
<gene>
    <name evidence="2" type="ORF">BCR39DRAFT_82095</name>
</gene>
<keyword evidence="3" id="KW-1185">Reference proteome</keyword>
<evidence type="ECO:0000313" key="2">
    <source>
        <dbReference type="EMBL" id="ORY31836.1"/>
    </source>
</evidence>
<dbReference type="Proteomes" id="UP000193986">
    <property type="component" value="Unassembled WGS sequence"/>
</dbReference>